<organism evidence="4 5">
    <name type="scientific">Exiguobacterium aestuarii</name>
    <dbReference type="NCBI Taxonomy" id="273527"/>
    <lineage>
        <taxon>Bacteria</taxon>
        <taxon>Bacillati</taxon>
        <taxon>Bacillota</taxon>
        <taxon>Bacilli</taxon>
        <taxon>Bacillales</taxon>
        <taxon>Bacillales Family XII. Incertae Sedis</taxon>
        <taxon>Exiguobacterium</taxon>
    </lineage>
</organism>
<feature type="repeat" description="Cell wall-binding" evidence="2">
    <location>
        <begin position="106"/>
        <end position="125"/>
    </location>
</feature>
<feature type="repeat" description="Cell wall-binding" evidence="2">
    <location>
        <begin position="307"/>
        <end position="326"/>
    </location>
</feature>
<feature type="repeat" description="Cell wall-binding" evidence="2">
    <location>
        <begin position="46"/>
        <end position="65"/>
    </location>
</feature>
<dbReference type="InterPro" id="IPR039564">
    <property type="entry name" value="Peptidase_C39-like"/>
</dbReference>
<accession>A0ABW2PPD2</accession>
<proteinExistence type="predicted"/>
<evidence type="ECO:0000313" key="4">
    <source>
        <dbReference type="EMBL" id="MFC7389011.1"/>
    </source>
</evidence>
<dbReference type="Gene3D" id="3.90.70.10">
    <property type="entry name" value="Cysteine proteinases"/>
    <property type="match status" value="1"/>
</dbReference>
<dbReference type="InterPro" id="IPR018337">
    <property type="entry name" value="Cell_wall/Cho-bd_repeat"/>
</dbReference>
<dbReference type="Pfam" id="PF01473">
    <property type="entry name" value="Choline_bind_1"/>
    <property type="match status" value="6"/>
</dbReference>
<dbReference type="Gene3D" id="2.10.270.10">
    <property type="entry name" value="Cholin Binding"/>
    <property type="match status" value="5"/>
</dbReference>
<dbReference type="RefSeq" id="WP_214786677.1">
    <property type="nucleotide sequence ID" value="NZ_JANIEL010000053.1"/>
</dbReference>
<dbReference type="EMBL" id="JBHTCE010000001">
    <property type="protein sequence ID" value="MFC7389011.1"/>
    <property type="molecule type" value="Genomic_DNA"/>
</dbReference>
<dbReference type="PANTHER" id="PTHR37806">
    <property type="entry name" value="LMO0724 PROTEIN"/>
    <property type="match status" value="1"/>
</dbReference>
<dbReference type="SUPFAM" id="SSF69360">
    <property type="entry name" value="Cell wall binding repeat"/>
    <property type="match status" value="2"/>
</dbReference>
<name>A0ABW2PPD2_9BACL</name>
<dbReference type="Pfam" id="PF19127">
    <property type="entry name" value="Choline_bind_3"/>
    <property type="match status" value="3"/>
</dbReference>
<evidence type="ECO:0000259" key="3">
    <source>
        <dbReference type="Pfam" id="PF13529"/>
    </source>
</evidence>
<dbReference type="Pfam" id="PF13529">
    <property type="entry name" value="Peptidase_C39_2"/>
    <property type="match status" value="1"/>
</dbReference>
<feature type="domain" description="Peptidase C39-like" evidence="3">
    <location>
        <begin position="353"/>
        <end position="518"/>
    </location>
</feature>
<sequence length="544" mass="62361">MRWNTYTKISIVVGSLLMFPIIIHAEGSFERTNDGIIHTSNDGKMLTGWQLIDGNTYYLNENGIVLTGWQQIENATYFFEADGRLVSGTASIEGTTYRFAEDGKLLTGWQTLNGQVYYFDKTGVPTPGFQSIDGKRYYFSNDGMRLSGWQQIGGATHYIFPDGIVQKGTTTISGKTYHLLDDGKMATGWITLGEKRYFFGNDGIRRQGLTRIDKKVYGFHPTKGYLLKGLYKIDSRYYLFDSKGKQQYGLQKVNGKTLGFHPTSGYRLTGKFKLGKHTYFFDSNGIQQKGWRYSTSYEYFAPALTKKTDWQSINGKWYYFDSKGRMYRNKRVGNAKFDAKGVYSPIMSVYKMNVPIYRQFPMGYPSGCEFFSLKMALEKKGRVVSASTLYREMPKSVWNARYENRSYRWVDPNVMFTGDPRKKLSKYKNYGIYPKGMVGFASKYRPVKDVSNQGISSIERELSMGNPVIVWASVDFKKPYGYFSWYTSSKKKYTGFANYHVMLATGYDKSNFYINDPYRGRLVVPKTKVKAVMGATGWKALSVR</sequence>
<dbReference type="Proteomes" id="UP001596439">
    <property type="component" value="Unassembled WGS sequence"/>
</dbReference>
<evidence type="ECO:0000313" key="5">
    <source>
        <dbReference type="Proteomes" id="UP001596439"/>
    </source>
</evidence>
<protein>
    <submittedName>
        <fullName evidence="4">C39 family peptidase</fullName>
    </submittedName>
</protein>
<evidence type="ECO:0000256" key="1">
    <source>
        <dbReference type="ARBA" id="ARBA00022737"/>
    </source>
</evidence>
<evidence type="ECO:0000256" key="2">
    <source>
        <dbReference type="PROSITE-ProRule" id="PRU00591"/>
    </source>
</evidence>
<reference evidence="5" key="1">
    <citation type="journal article" date="2019" name="Int. J. Syst. Evol. Microbiol.">
        <title>The Global Catalogue of Microorganisms (GCM) 10K type strain sequencing project: providing services to taxonomists for standard genome sequencing and annotation.</title>
        <authorList>
            <consortium name="The Broad Institute Genomics Platform"/>
            <consortium name="The Broad Institute Genome Sequencing Center for Infectious Disease"/>
            <person name="Wu L."/>
            <person name="Ma J."/>
        </authorList>
    </citation>
    <scope>NUCLEOTIDE SEQUENCE [LARGE SCALE GENOMIC DNA]</scope>
    <source>
        <strain evidence="5">CCUG 55590</strain>
    </source>
</reference>
<dbReference type="PANTHER" id="PTHR37806:SF1">
    <property type="entry name" value="PEPTIDASE C39-LIKE DOMAIN-CONTAINING PROTEIN"/>
    <property type="match status" value="1"/>
</dbReference>
<keyword evidence="1" id="KW-0677">Repeat</keyword>
<keyword evidence="5" id="KW-1185">Reference proteome</keyword>
<dbReference type="PROSITE" id="PS51170">
    <property type="entry name" value="CW"/>
    <property type="match status" value="3"/>
</dbReference>
<gene>
    <name evidence="4" type="ORF">ACFQO8_02570</name>
</gene>
<comment type="caution">
    <text evidence="4">The sequence shown here is derived from an EMBL/GenBank/DDBJ whole genome shotgun (WGS) entry which is preliminary data.</text>
</comment>